<feature type="non-terminal residue" evidence="1">
    <location>
        <position position="1"/>
    </location>
</feature>
<dbReference type="Proteomes" id="UP001066276">
    <property type="component" value="Chromosome 1_1"/>
</dbReference>
<protein>
    <submittedName>
        <fullName evidence="1">Uncharacterized protein</fullName>
    </submittedName>
</protein>
<reference evidence="1" key="1">
    <citation type="journal article" date="2022" name="bioRxiv">
        <title>Sequencing and chromosome-scale assembly of the giantPleurodeles waltlgenome.</title>
        <authorList>
            <person name="Brown T."/>
            <person name="Elewa A."/>
            <person name="Iarovenko S."/>
            <person name="Subramanian E."/>
            <person name="Araus A.J."/>
            <person name="Petzold A."/>
            <person name="Susuki M."/>
            <person name="Suzuki K.-i.T."/>
            <person name="Hayashi T."/>
            <person name="Toyoda A."/>
            <person name="Oliveira C."/>
            <person name="Osipova E."/>
            <person name="Leigh N.D."/>
            <person name="Simon A."/>
            <person name="Yun M.H."/>
        </authorList>
    </citation>
    <scope>NUCLEOTIDE SEQUENCE</scope>
    <source>
        <strain evidence="1">20211129_DDA</strain>
        <tissue evidence="1">Liver</tissue>
    </source>
</reference>
<proteinExistence type="predicted"/>
<dbReference type="AlphaFoldDB" id="A0AAV7WN03"/>
<evidence type="ECO:0000313" key="2">
    <source>
        <dbReference type="Proteomes" id="UP001066276"/>
    </source>
</evidence>
<comment type="caution">
    <text evidence="1">The sequence shown here is derived from an EMBL/GenBank/DDBJ whole genome shotgun (WGS) entry which is preliminary data.</text>
</comment>
<evidence type="ECO:0000313" key="1">
    <source>
        <dbReference type="EMBL" id="KAJ1213369.1"/>
    </source>
</evidence>
<organism evidence="1 2">
    <name type="scientific">Pleurodeles waltl</name>
    <name type="common">Iberian ribbed newt</name>
    <dbReference type="NCBI Taxonomy" id="8319"/>
    <lineage>
        <taxon>Eukaryota</taxon>
        <taxon>Metazoa</taxon>
        <taxon>Chordata</taxon>
        <taxon>Craniata</taxon>
        <taxon>Vertebrata</taxon>
        <taxon>Euteleostomi</taxon>
        <taxon>Amphibia</taxon>
        <taxon>Batrachia</taxon>
        <taxon>Caudata</taxon>
        <taxon>Salamandroidea</taxon>
        <taxon>Salamandridae</taxon>
        <taxon>Pleurodelinae</taxon>
        <taxon>Pleurodeles</taxon>
    </lineage>
</organism>
<keyword evidence="2" id="KW-1185">Reference proteome</keyword>
<accession>A0AAV7WN03</accession>
<gene>
    <name evidence="1" type="ORF">NDU88_001007</name>
</gene>
<sequence length="57" mass="6556">TWVLAHSVITLKGLKIFQILAFTWYDVFTSFSCHKDIQSIYLLENSQSHCLALPCSH</sequence>
<feature type="non-terminal residue" evidence="1">
    <location>
        <position position="57"/>
    </location>
</feature>
<dbReference type="EMBL" id="JANPWB010000001">
    <property type="protein sequence ID" value="KAJ1213369.1"/>
    <property type="molecule type" value="Genomic_DNA"/>
</dbReference>
<name>A0AAV7WN03_PLEWA</name>